<dbReference type="InParanoid" id="E5SGV8"/>
<evidence type="ECO:0008006" key="3">
    <source>
        <dbReference type="Google" id="ProtNLM"/>
    </source>
</evidence>
<dbReference type="CDD" id="cd00086">
    <property type="entry name" value="homeodomain"/>
    <property type="match status" value="1"/>
</dbReference>
<reference evidence="1 2" key="1">
    <citation type="submission" date="2015-01" db="EMBL/GenBank/DDBJ databases">
        <title>Evolution of Trichinella species and genotypes.</title>
        <authorList>
            <person name="Korhonen P.K."/>
            <person name="Edoardo P."/>
            <person name="Giuseppe L.R."/>
            <person name="Gasser R.B."/>
        </authorList>
    </citation>
    <scope>NUCLEOTIDE SEQUENCE [LARGE SCALE GENOMIC DNA]</scope>
    <source>
        <strain evidence="1">ISS3</strain>
    </source>
</reference>
<evidence type="ECO:0000313" key="1">
    <source>
        <dbReference type="EMBL" id="KRY43470.1"/>
    </source>
</evidence>
<evidence type="ECO:0000313" key="2">
    <source>
        <dbReference type="Proteomes" id="UP000054776"/>
    </source>
</evidence>
<dbReference type="OrthoDB" id="5921225at2759"/>
<keyword evidence="2" id="KW-1185">Reference proteome</keyword>
<name>E5SGV8_TRISP</name>
<gene>
    <name evidence="1" type="ORF">T01_7507</name>
</gene>
<dbReference type="Proteomes" id="UP000054776">
    <property type="component" value="Unassembled WGS sequence"/>
</dbReference>
<dbReference type="RefSeq" id="XP_003374488.1">
    <property type="nucleotide sequence ID" value="XM_003374440.1"/>
</dbReference>
<accession>E5SGV8</accession>
<dbReference type="InterPro" id="IPR001356">
    <property type="entry name" value="HD"/>
</dbReference>
<organism evidence="1 2">
    <name type="scientific">Trichinella spiralis</name>
    <name type="common">Trichina worm</name>
    <dbReference type="NCBI Taxonomy" id="6334"/>
    <lineage>
        <taxon>Eukaryota</taxon>
        <taxon>Metazoa</taxon>
        <taxon>Ecdysozoa</taxon>
        <taxon>Nematoda</taxon>
        <taxon>Enoplea</taxon>
        <taxon>Dorylaimia</taxon>
        <taxon>Trichinellida</taxon>
        <taxon>Trichinellidae</taxon>
        <taxon>Trichinella</taxon>
    </lineage>
</organism>
<dbReference type="EMBL" id="JYDH01000001">
    <property type="protein sequence ID" value="KRY43470.1"/>
    <property type="molecule type" value="Genomic_DNA"/>
</dbReference>
<proteinExistence type="predicted"/>
<comment type="caution">
    <text evidence="1">The sequence shown here is derived from an EMBL/GenBank/DDBJ whole genome shotgun (WGS) entry which is preliminary data.</text>
</comment>
<sequence>MDIQCPTTDHPIDDAPITLLKQDGPLQVWFKNRRAKHRKKMRNIKPINSTEEFQSRNQSTGLVMTTWRPAFFEDISLFSRTSVTGDSRLLKEAKSKVSSMHHFHPNNFTDINFVPMNQKALQQSIQYSQNLCFSSNIHPNHCLFTFKS</sequence>
<dbReference type="KEGG" id="tsp:Tsp_03684"/>
<dbReference type="GO" id="GO:0003677">
    <property type="term" value="F:DNA binding"/>
    <property type="evidence" value="ECO:0007669"/>
    <property type="project" value="InterPro"/>
</dbReference>
<protein>
    <recommendedName>
        <fullName evidence="3">Homeobox domain-containing protein</fullName>
    </recommendedName>
</protein>
<dbReference type="AlphaFoldDB" id="E5SGV8"/>
<dbReference type="HOGENOM" id="CLU_1761157_0_0_1"/>